<evidence type="ECO:0000256" key="8">
    <source>
        <dbReference type="ARBA" id="ARBA00022840"/>
    </source>
</evidence>
<feature type="domain" description="Carbohydrate kinase PfkB" evidence="13">
    <location>
        <begin position="1"/>
        <end position="296"/>
    </location>
</feature>
<dbReference type="GO" id="GO:0005829">
    <property type="term" value="C:cytosol"/>
    <property type="evidence" value="ECO:0007669"/>
    <property type="project" value="TreeGrafter"/>
</dbReference>
<dbReference type="Proteomes" id="UP000316688">
    <property type="component" value="Unassembled WGS sequence"/>
</dbReference>
<dbReference type="Pfam" id="PF00294">
    <property type="entry name" value="PfkB"/>
    <property type="match status" value="1"/>
</dbReference>
<evidence type="ECO:0000256" key="10">
    <source>
        <dbReference type="ARBA" id="ARBA00022958"/>
    </source>
</evidence>
<comment type="cofactor">
    <cofactor evidence="12">
        <name>Mg(2+)</name>
        <dbReference type="ChEBI" id="CHEBI:18420"/>
    </cofactor>
    <text evidence="12">Requires a divalent cation, most likely magnesium in vivo, as an electrophilic catalyst to aid phosphoryl group transfer. It is the chelate of the metal and the nucleotide that is the actual substrate.</text>
</comment>
<dbReference type="AlphaFoldDB" id="A0A557RKF3"/>
<comment type="function">
    <text evidence="12">Catalyzes the phosphorylation of ribose at O-5 in a reaction requiring ATP and magnesium. The resulting D-ribose-5-phosphate can then be used either for sythesis of nucleotides, histidine, and tryptophan, or as a component of the pentose phosphate pathway.</text>
</comment>
<dbReference type="GO" id="GO:0046872">
    <property type="term" value="F:metal ion binding"/>
    <property type="evidence" value="ECO:0007669"/>
    <property type="project" value="UniProtKB-KW"/>
</dbReference>
<evidence type="ECO:0000256" key="3">
    <source>
        <dbReference type="ARBA" id="ARBA00016943"/>
    </source>
</evidence>
<dbReference type="HAMAP" id="MF_01987">
    <property type="entry name" value="Ribokinase"/>
    <property type="match status" value="1"/>
</dbReference>
<feature type="binding site" evidence="12">
    <location>
        <position position="289"/>
    </location>
    <ligand>
        <name>K(+)</name>
        <dbReference type="ChEBI" id="CHEBI:29103"/>
    </ligand>
</feature>
<dbReference type="InterPro" id="IPR011877">
    <property type="entry name" value="Ribokinase"/>
</dbReference>
<dbReference type="UniPathway" id="UPA00916">
    <property type="reaction ID" value="UER00889"/>
</dbReference>
<evidence type="ECO:0000256" key="7">
    <source>
        <dbReference type="ARBA" id="ARBA00022777"/>
    </source>
</evidence>
<evidence type="ECO:0000256" key="4">
    <source>
        <dbReference type="ARBA" id="ARBA00022679"/>
    </source>
</evidence>
<evidence type="ECO:0000256" key="6">
    <source>
        <dbReference type="ARBA" id="ARBA00022741"/>
    </source>
</evidence>
<dbReference type="Gene3D" id="3.40.1190.20">
    <property type="match status" value="1"/>
</dbReference>
<feature type="binding site" evidence="12">
    <location>
        <position position="254"/>
    </location>
    <ligand>
        <name>substrate</name>
    </ligand>
</feature>
<evidence type="ECO:0000256" key="12">
    <source>
        <dbReference type="HAMAP-Rule" id="MF_01987"/>
    </source>
</evidence>
<sequence>MSRVTVLGLFCADLITRTTRLPVWGETLHGRGFRLMAGGKGSNQAVAAAQQGAAVTFISRLGDDAFAPIARTLYESVGIDMSHVGTDAELNTGTATILVDDDRGDNAIVIDPGACAHLTTGHVSAAESAIAGSAVFVCQLELPLAVSEHGIRLAQRHGVPVILNPAPACALPAAIYSAIDYLTPNESEAAELVGHPVETDAQVARAAATLRQWGTRNVLITLGERGVYIDSDAFQGMIPAVNAGPVVDTIGAGDAFNGALAAALAEGRDLPAAARRACATAGLSVTRAGAAAALPDRAAVDAQLDGAAE</sequence>
<comment type="caution">
    <text evidence="14">The sequence shown here is derived from an EMBL/GenBank/DDBJ whole genome shotgun (WGS) entry which is preliminary data.</text>
</comment>
<evidence type="ECO:0000313" key="15">
    <source>
        <dbReference type="Proteomes" id="UP000316688"/>
    </source>
</evidence>
<keyword evidence="9 12" id="KW-0460">Magnesium</keyword>
<keyword evidence="6 12" id="KW-0547">Nucleotide-binding</keyword>
<evidence type="ECO:0000259" key="13">
    <source>
        <dbReference type="Pfam" id="PF00294"/>
    </source>
</evidence>
<keyword evidence="10 12" id="KW-0630">Potassium</keyword>
<keyword evidence="12" id="KW-0963">Cytoplasm</keyword>
<dbReference type="PRINTS" id="PR00990">
    <property type="entry name" value="RIBOKINASE"/>
</dbReference>
<reference evidence="14 15" key="1">
    <citation type="submission" date="2019-07" db="EMBL/GenBank/DDBJ databases">
        <title>Reclasification of Spiribacter aquaticus.</title>
        <authorList>
            <person name="Leon M.J."/>
            <person name="Sanchez-Porro C."/>
            <person name="Ventosa A."/>
        </authorList>
    </citation>
    <scope>NUCLEOTIDE SEQUENCE [LARGE SCALE GENOMIC DNA]</scope>
    <source>
        <strain evidence="14 15">SP30</strain>
    </source>
</reference>
<dbReference type="CDD" id="cd01174">
    <property type="entry name" value="ribokinase"/>
    <property type="match status" value="1"/>
</dbReference>
<dbReference type="RefSeq" id="WP_144347844.1">
    <property type="nucleotide sequence ID" value="NZ_VMKP01000002.1"/>
</dbReference>
<dbReference type="EMBL" id="VMKP01000002">
    <property type="protein sequence ID" value="TVO65639.1"/>
    <property type="molecule type" value="Genomic_DNA"/>
</dbReference>
<proteinExistence type="inferred from homology"/>
<comment type="catalytic activity">
    <reaction evidence="12">
        <text>D-ribose + ATP = D-ribose 5-phosphate + ADP + H(+)</text>
        <dbReference type="Rhea" id="RHEA:13697"/>
        <dbReference type="ChEBI" id="CHEBI:15378"/>
        <dbReference type="ChEBI" id="CHEBI:30616"/>
        <dbReference type="ChEBI" id="CHEBI:47013"/>
        <dbReference type="ChEBI" id="CHEBI:78346"/>
        <dbReference type="ChEBI" id="CHEBI:456216"/>
        <dbReference type="EC" id="2.7.1.15"/>
    </reaction>
</comment>
<dbReference type="GO" id="GO:0004747">
    <property type="term" value="F:ribokinase activity"/>
    <property type="evidence" value="ECO:0007669"/>
    <property type="project" value="UniProtKB-UniRule"/>
</dbReference>
<evidence type="ECO:0000256" key="9">
    <source>
        <dbReference type="ARBA" id="ARBA00022842"/>
    </source>
</evidence>
<keyword evidence="8 12" id="KW-0067">ATP-binding</keyword>
<dbReference type="PROSITE" id="PS00584">
    <property type="entry name" value="PFKB_KINASES_2"/>
    <property type="match status" value="1"/>
</dbReference>
<feature type="binding site" evidence="12">
    <location>
        <position position="284"/>
    </location>
    <ligand>
        <name>K(+)</name>
        <dbReference type="ChEBI" id="CHEBI:29103"/>
    </ligand>
</feature>
<feature type="binding site" evidence="12">
    <location>
        <begin position="253"/>
        <end position="254"/>
    </location>
    <ligand>
        <name>ATP</name>
        <dbReference type="ChEBI" id="CHEBI:30616"/>
    </ligand>
</feature>
<feature type="binding site" evidence="12">
    <location>
        <position position="141"/>
    </location>
    <ligand>
        <name>substrate</name>
    </ligand>
</feature>
<feature type="binding site" evidence="12">
    <location>
        <position position="250"/>
    </location>
    <ligand>
        <name>K(+)</name>
        <dbReference type="ChEBI" id="CHEBI:29103"/>
    </ligand>
</feature>
<feature type="binding site" evidence="12">
    <location>
        <begin position="11"/>
        <end position="13"/>
    </location>
    <ligand>
        <name>substrate</name>
    </ligand>
</feature>
<keyword evidence="7 12" id="KW-0418">Kinase</keyword>
<dbReference type="InterPro" id="IPR002173">
    <property type="entry name" value="Carboh/pur_kinase_PfkB_CS"/>
</dbReference>
<evidence type="ECO:0000313" key="14">
    <source>
        <dbReference type="EMBL" id="TVO65639.1"/>
    </source>
</evidence>
<organism evidence="14 15">
    <name type="scientific">Spiribacter aquaticus</name>
    <dbReference type="NCBI Taxonomy" id="1935996"/>
    <lineage>
        <taxon>Bacteria</taxon>
        <taxon>Pseudomonadati</taxon>
        <taxon>Pseudomonadota</taxon>
        <taxon>Gammaproteobacteria</taxon>
        <taxon>Chromatiales</taxon>
        <taxon>Ectothiorhodospiraceae</taxon>
        <taxon>Spiribacter</taxon>
    </lineage>
</organism>
<feature type="binding site" evidence="12">
    <location>
        <begin position="39"/>
        <end position="43"/>
    </location>
    <ligand>
        <name>substrate</name>
    </ligand>
</feature>
<feature type="binding site" evidence="12">
    <location>
        <begin position="221"/>
        <end position="226"/>
    </location>
    <ligand>
        <name>ATP</name>
        <dbReference type="ChEBI" id="CHEBI:30616"/>
    </ligand>
</feature>
<comment type="subcellular location">
    <subcellularLocation>
        <location evidence="12">Cytoplasm</location>
    </subcellularLocation>
</comment>
<comment type="caution">
    <text evidence="12">Lacks conserved residue(s) required for the propagation of feature annotation.</text>
</comment>
<keyword evidence="11 12" id="KW-0119">Carbohydrate metabolism</keyword>
<feature type="binding site" evidence="12">
    <location>
        <position position="248"/>
    </location>
    <ligand>
        <name>K(+)</name>
        <dbReference type="ChEBI" id="CHEBI:29103"/>
    </ligand>
</feature>
<name>A0A557RKF3_9GAMM</name>
<comment type="pathway">
    <text evidence="12">Carbohydrate metabolism; D-ribose degradation; D-ribose 5-phosphate from beta-D-ribopyranose: step 2/2.</text>
</comment>
<comment type="similarity">
    <text evidence="1">Belongs to the carbohydrate kinase pfkB family.</text>
</comment>
<comment type="subunit">
    <text evidence="12">Homodimer.</text>
</comment>
<evidence type="ECO:0000256" key="5">
    <source>
        <dbReference type="ARBA" id="ARBA00022723"/>
    </source>
</evidence>
<keyword evidence="15" id="KW-1185">Reference proteome</keyword>
<gene>
    <name evidence="12 14" type="primary">rbsK</name>
    <name evidence="14" type="ORF">FPL11_06140</name>
</gene>
<dbReference type="GO" id="GO:0019303">
    <property type="term" value="P:D-ribose catabolic process"/>
    <property type="evidence" value="ECO:0007669"/>
    <property type="project" value="UniProtKB-UniRule"/>
</dbReference>
<feature type="binding site" evidence="12">
    <location>
        <position position="287"/>
    </location>
    <ligand>
        <name>K(+)</name>
        <dbReference type="ChEBI" id="CHEBI:29103"/>
    </ligand>
</feature>
<protein>
    <recommendedName>
        <fullName evidence="3 12">Ribokinase</fullName>
        <shortName evidence="12">RK</shortName>
        <ecNumber evidence="2 12">2.7.1.15</ecNumber>
    </recommendedName>
</protein>
<dbReference type="PANTHER" id="PTHR10584">
    <property type="entry name" value="SUGAR KINASE"/>
    <property type="match status" value="1"/>
</dbReference>
<evidence type="ECO:0000256" key="1">
    <source>
        <dbReference type="ARBA" id="ARBA00005380"/>
    </source>
</evidence>
<dbReference type="InterPro" id="IPR029056">
    <property type="entry name" value="Ribokinase-like"/>
</dbReference>
<dbReference type="NCBIfam" id="TIGR02152">
    <property type="entry name" value="D_ribokin_bact"/>
    <property type="match status" value="1"/>
</dbReference>
<dbReference type="EC" id="2.7.1.15" evidence="2 12"/>
<feature type="binding site" evidence="12">
    <location>
        <position position="185"/>
    </location>
    <ligand>
        <name>ATP</name>
        <dbReference type="ChEBI" id="CHEBI:30616"/>
    </ligand>
</feature>
<dbReference type="PANTHER" id="PTHR10584:SF166">
    <property type="entry name" value="RIBOKINASE"/>
    <property type="match status" value="1"/>
</dbReference>
<feature type="active site" description="Proton acceptor" evidence="12">
    <location>
        <position position="254"/>
    </location>
</feature>
<comment type="similarity">
    <text evidence="12">Belongs to the carbohydrate kinase PfkB family. Ribokinase subfamily.</text>
</comment>
<dbReference type="InterPro" id="IPR011611">
    <property type="entry name" value="PfkB_dom"/>
</dbReference>
<comment type="activity regulation">
    <text evidence="12">Activated by a monovalent cation that binds near, but not in, the active site. The most likely occupant of the site in vivo is potassium. Ion binding induces a conformational change that may alter substrate affinity.</text>
</comment>
<keyword evidence="5 12" id="KW-0479">Metal-binding</keyword>
<evidence type="ECO:0000256" key="2">
    <source>
        <dbReference type="ARBA" id="ARBA00012035"/>
    </source>
</evidence>
<accession>A0A557RKF3</accession>
<dbReference type="GO" id="GO:0005524">
    <property type="term" value="F:ATP binding"/>
    <property type="evidence" value="ECO:0007669"/>
    <property type="project" value="UniProtKB-UniRule"/>
</dbReference>
<evidence type="ECO:0000256" key="11">
    <source>
        <dbReference type="ARBA" id="ARBA00023277"/>
    </source>
</evidence>
<dbReference type="SUPFAM" id="SSF53613">
    <property type="entry name" value="Ribokinase-like"/>
    <property type="match status" value="1"/>
</dbReference>
<keyword evidence="4 12" id="KW-0808">Transferase</keyword>
<dbReference type="InterPro" id="IPR002139">
    <property type="entry name" value="Ribo/fructo_kinase"/>
</dbReference>